<sequence length="209" mass="24083">MIFSSYNIPVASDAVIDAIISIQKKMTAGIQKINNTFPILENYPMMTDLPDALKNDMFLTFNSFINTENLFLLPQEKLVEVFFPNNPNFFDNNADITWVAYLNIIRMHISGNLDFICKGMKLLTNPVNNSNLNEIFLELKKGLGNIPVDEYDAYTLGNIANVLKQRNHQKGVSFIKTHSDMLYQLNIYFNLESNFKNRFDYKDSTCYFA</sequence>
<accession>A0ABQ7HZY1</accession>
<evidence type="ECO:0000313" key="1">
    <source>
        <dbReference type="EMBL" id="KAF7683702.1"/>
    </source>
</evidence>
<reference evidence="1 2" key="1">
    <citation type="submission" date="2019-01" db="EMBL/GenBank/DDBJ databases">
        <title>Genomes sequencing and comparative genomics of infectious freshwater microsporidia, Cucumispora dikerogammari and Thelohania contejeani.</title>
        <authorList>
            <person name="Cormier A."/>
            <person name="Giraud I."/>
            <person name="Wattier R."/>
            <person name="Teixeira M."/>
            <person name="Grandjean F."/>
            <person name="Rigaud T."/>
            <person name="Cordaux R."/>
        </authorList>
    </citation>
    <scope>NUCLEOTIDE SEQUENCE [LARGE SCALE GENOMIC DNA]</scope>
    <source>
        <strain evidence="1">T1</strain>
        <tissue evidence="1">Spores</tissue>
    </source>
</reference>
<name>A0ABQ7HZY1_9MICR</name>
<keyword evidence="2" id="KW-1185">Reference proteome</keyword>
<organism evidence="1 2">
    <name type="scientific">Astathelohania contejeani</name>
    <dbReference type="NCBI Taxonomy" id="164912"/>
    <lineage>
        <taxon>Eukaryota</taxon>
        <taxon>Fungi</taxon>
        <taxon>Fungi incertae sedis</taxon>
        <taxon>Microsporidia</taxon>
        <taxon>Astathelohaniidae</taxon>
        <taxon>Astathelohania</taxon>
    </lineage>
</organism>
<protein>
    <submittedName>
        <fullName evidence="1">Uncharacterized protein</fullName>
    </submittedName>
</protein>
<gene>
    <name evidence="1" type="ORF">TCON_1103</name>
</gene>
<dbReference type="Proteomes" id="UP001516464">
    <property type="component" value="Unassembled WGS sequence"/>
</dbReference>
<proteinExistence type="predicted"/>
<dbReference type="EMBL" id="SBIQ01000060">
    <property type="protein sequence ID" value="KAF7683702.1"/>
    <property type="molecule type" value="Genomic_DNA"/>
</dbReference>
<evidence type="ECO:0000313" key="2">
    <source>
        <dbReference type="Proteomes" id="UP001516464"/>
    </source>
</evidence>
<comment type="caution">
    <text evidence="1">The sequence shown here is derived from an EMBL/GenBank/DDBJ whole genome shotgun (WGS) entry which is preliminary data.</text>
</comment>